<name>A0A022W4P4_TRIRU</name>
<evidence type="ECO:0000313" key="2">
    <source>
        <dbReference type="EMBL" id="EZF53264.1"/>
    </source>
</evidence>
<gene>
    <name evidence="2" type="ORF">H103_03941</name>
</gene>
<proteinExistence type="predicted"/>
<dbReference type="Proteomes" id="UP000023758">
    <property type="component" value="Unassembled WGS sequence"/>
</dbReference>
<dbReference type="HOGENOM" id="CLU_2198876_0_0_1"/>
<organism evidence="2">
    <name type="scientific">Trichophyton rubrum CBS 288.86</name>
    <dbReference type="NCBI Taxonomy" id="1215330"/>
    <lineage>
        <taxon>Eukaryota</taxon>
        <taxon>Fungi</taxon>
        <taxon>Dikarya</taxon>
        <taxon>Ascomycota</taxon>
        <taxon>Pezizomycotina</taxon>
        <taxon>Eurotiomycetes</taxon>
        <taxon>Eurotiomycetidae</taxon>
        <taxon>Onygenales</taxon>
        <taxon>Arthrodermataceae</taxon>
        <taxon>Trichophyton</taxon>
    </lineage>
</organism>
<dbReference type="AlphaFoldDB" id="A0A022W4P4"/>
<protein>
    <submittedName>
        <fullName evidence="2">Uncharacterized protein</fullName>
    </submittedName>
</protein>
<evidence type="ECO:0000256" key="1">
    <source>
        <dbReference type="SAM" id="MobiDB-lite"/>
    </source>
</evidence>
<feature type="region of interest" description="Disordered" evidence="1">
    <location>
        <begin position="87"/>
        <end position="108"/>
    </location>
</feature>
<dbReference type="EMBL" id="KK207830">
    <property type="protein sequence ID" value="EZF53264.1"/>
    <property type="molecule type" value="Genomic_DNA"/>
</dbReference>
<sequence length="108" mass="11968">MGEYIRLPRKKSCPPFDLGTRILIDPSTYSTTSVTWDTITVPIKLNARPRRLLQAERRIQGFAAEGRFAGEDEALLLREPCHGRVAARQGRSASRSPSGIHIPSPIVS</sequence>
<accession>A0A022W4P4</accession>
<reference evidence="2" key="1">
    <citation type="submission" date="2014-02" db="EMBL/GenBank/DDBJ databases">
        <title>The Genome Sequence of Trichophyton rubrum (morphotype fischeri) CBS 288.86.</title>
        <authorList>
            <consortium name="The Broad Institute Genomics Platform"/>
            <person name="Cuomo C.A."/>
            <person name="White T.C."/>
            <person name="Graser Y."/>
            <person name="Martinez-Rossi N."/>
            <person name="Heitman J."/>
            <person name="Young S.K."/>
            <person name="Zeng Q."/>
            <person name="Gargeya S."/>
            <person name="Abouelleil A."/>
            <person name="Alvarado L."/>
            <person name="Chapman S.B."/>
            <person name="Gainer-Dewar J."/>
            <person name="Goldberg J."/>
            <person name="Griggs A."/>
            <person name="Gujja S."/>
            <person name="Hansen M."/>
            <person name="Howarth C."/>
            <person name="Imamovic A."/>
            <person name="Larimer J."/>
            <person name="Martinez D."/>
            <person name="Murphy C."/>
            <person name="Pearson M.D."/>
            <person name="Persinoti G."/>
            <person name="Poon T."/>
            <person name="Priest M."/>
            <person name="Roberts A.D."/>
            <person name="Saif S."/>
            <person name="Shea T.D."/>
            <person name="Sykes S.N."/>
            <person name="Wortman J."/>
            <person name="Nusbaum C."/>
            <person name="Birren B."/>
        </authorList>
    </citation>
    <scope>NUCLEOTIDE SEQUENCE [LARGE SCALE GENOMIC DNA]</scope>
    <source>
        <strain evidence="2">CBS 288.86</strain>
    </source>
</reference>